<dbReference type="Proteomes" id="UP000325292">
    <property type="component" value="Chromosome"/>
</dbReference>
<evidence type="ECO:0000313" key="3">
    <source>
        <dbReference type="Proteomes" id="UP000325292"/>
    </source>
</evidence>
<keyword evidence="3" id="KW-1185">Reference proteome</keyword>
<organism evidence="2 3">
    <name type="scientific">Sulfobacillus thermotolerans</name>
    <dbReference type="NCBI Taxonomy" id="338644"/>
    <lineage>
        <taxon>Bacteria</taxon>
        <taxon>Bacillati</taxon>
        <taxon>Bacillota</taxon>
        <taxon>Clostridia</taxon>
        <taxon>Eubacteriales</taxon>
        <taxon>Clostridiales Family XVII. Incertae Sedis</taxon>
        <taxon>Sulfobacillus</taxon>
    </lineage>
</organism>
<name>A0ABN5GZS4_9FIRM</name>
<feature type="region of interest" description="Disordered" evidence="1">
    <location>
        <begin position="1"/>
        <end position="48"/>
    </location>
</feature>
<gene>
    <name evidence="2" type="ORF">BXT84_06475</name>
</gene>
<protein>
    <recommendedName>
        <fullName evidence="4">Reverse transcriptase domain-containing protein</fullName>
    </recommendedName>
</protein>
<evidence type="ECO:0000313" key="2">
    <source>
        <dbReference type="EMBL" id="AUW93632.1"/>
    </source>
</evidence>
<evidence type="ECO:0008006" key="4">
    <source>
        <dbReference type="Google" id="ProtNLM"/>
    </source>
</evidence>
<dbReference type="EMBL" id="CP019454">
    <property type="protein sequence ID" value="AUW93632.1"/>
    <property type="molecule type" value="Genomic_DNA"/>
</dbReference>
<feature type="region of interest" description="Disordered" evidence="1">
    <location>
        <begin position="99"/>
        <end position="128"/>
    </location>
</feature>
<proteinExistence type="predicted"/>
<evidence type="ECO:0000256" key="1">
    <source>
        <dbReference type="SAM" id="MobiDB-lite"/>
    </source>
</evidence>
<sequence>MSAPGMGGFSTGKVRNGVGDTPPLANSKGIRREAESGGSSRQNLDPEEHELHIRPAAKSCGKPKLTSGTVTWAVDIELKAVFGHANHDMLMARVARESPTSYAALPRSQSVNPRSRRTERGRHPTGGPLTPLLAHILLDDFDRELTKRGHRFVRYATVLTSM</sequence>
<feature type="compositionally biased region" description="Gly residues" evidence="1">
    <location>
        <begin position="1"/>
        <end position="10"/>
    </location>
</feature>
<reference evidence="2 3" key="1">
    <citation type="journal article" date="2019" name="Sci. Rep.">
        <title>Sulfobacillus thermotolerans: new insights into resistance and metabolic capacities of acidophilic chemolithotrophs.</title>
        <authorList>
            <person name="Panyushkina A.E."/>
            <person name="Babenko V.V."/>
            <person name="Nikitina A.S."/>
            <person name="Selezneva O.V."/>
            <person name="Tsaplina I.A."/>
            <person name="Letarova M.A."/>
            <person name="Kostryukova E.S."/>
            <person name="Letarov A.V."/>
        </authorList>
    </citation>
    <scope>NUCLEOTIDE SEQUENCE [LARGE SCALE GENOMIC DNA]</scope>
    <source>
        <strain evidence="2 3">Kr1</strain>
    </source>
</reference>
<accession>A0ABN5GZS4</accession>